<feature type="region of interest" description="Disordered" evidence="1">
    <location>
        <begin position="43"/>
        <end position="104"/>
    </location>
</feature>
<protein>
    <submittedName>
        <fullName evidence="2">Unannotated protein</fullName>
    </submittedName>
</protein>
<dbReference type="EMBL" id="CAEZSY010000057">
    <property type="protein sequence ID" value="CAB4553956.1"/>
    <property type="molecule type" value="Genomic_DNA"/>
</dbReference>
<gene>
    <name evidence="2" type="ORF">UFOPK1509_00498</name>
    <name evidence="3" type="ORF">UFOPK3120_00666</name>
</gene>
<reference evidence="2" key="1">
    <citation type="submission" date="2020-05" db="EMBL/GenBank/DDBJ databases">
        <authorList>
            <person name="Chiriac C."/>
            <person name="Salcher M."/>
            <person name="Ghai R."/>
            <person name="Kavagutti S V."/>
        </authorList>
    </citation>
    <scope>NUCLEOTIDE SEQUENCE</scope>
</reference>
<evidence type="ECO:0000256" key="1">
    <source>
        <dbReference type="SAM" id="MobiDB-lite"/>
    </source>
</evidence>
<organism evidence="2">
    <name type="scientific">freshwater metagenome</name>
    <dbReference type="NCBI Taxonomy" id="449393"/>
    <lineage>
        <taxon>unclassified sequences</taxon>
        <taxon>metagenomes</taxon>
        <taxon>ecological metagenomes</taxon>
    </lineage>
</organism>
<name>A0A6J6CS00_9ZZZZ</name>
<sequence length="255" mass="26577">MEYGKRPILRKVIAALAVFAIISAIPSSFADEIIKTLTGDSTDSVAVQDESAPGDPSIEQPDAAPEASPTPTEPTNQDSITVQNSKETVTASPSPSPTPPHALANQSMRIISPTEINVDPRARSVYLPRINVAASGNLLICASSNLGSFDANVSNTPTGDGKSELNIFGAATPNFRISGVGNQAAEIINSGNGLRVFAPNKALAGTFIQLKFVALSEASSNPKLCNDAIASNTRTIFFRGLGMDLNIIKGGVTLK</sequence>
<dbReference type="AlphaFoldDB" id="A0A6J6CS00"/>
<proteinExistence type="predicted"/>
<feature type="compositionally biased region" description="Polar residues" evidence="1">
    <location>
        <begin position="76"/>
        <end position="91"/>
    </location>
</feature>
<accession>A0A6J6CS00</accession>
<evidence type="ECO:0000313" key="3">
    <source>
        <dbReference type="EMBL" id="CAB4812265.1"/>
    </source>
</evidence>
<evidence type="ECO:0000313" key="2">
    <source>
        <dbReference type="EMBL" id="CAB4553956.1"/>
    </source>
</evidence>
<dbReference type="EMBL" id="CAFAAW010000074">
    <property type="protein sequence ID" value="CAB4812265.1"/>
    <property type="molecule type" value="Genomic_DNA"/>
</dbReference>
<feature type="compositionally biased region" description="Low complexity" evidence="1">
    <location>
        <begin position="61"/>
        <end position="75"/>
    </location>
</feature>